<comment type="caution">
    <text evidence="4">The sequence shown here is derived from an EMBL/GenBank/DDBJ whole genome shotgun (WGS) entry which is preliminary data.</text>
</comment>
<evidence type="ECO:0000259" key="3">
    <source>
        <dbReference type="Pfam" id="PF00296"/>
    </source>
</evidence>
<evidence type="ECO:0000313" key="4">
    <source>
        <dbReference type="EMBL" id="MFC6904422.1"/>
    </source>
</evidence>
<evidence type="ECO:0000313" key="5">
    <source>
        <dbReference type="Proteomes" id="UP001596312"/>
    </source>
</evidence>
<name>A0ABD5UZ16_9EURY</name>
<reference evidence="4 5" key="1">
    <citation type="journal article" date="2019" name="Int. J. Syst. Evol. Microbiol.">
        <title>The Global Catalogue of Microorganisms (GCM) 10K type strain sequencing project: providing services to taxonomists for standard genome sequencing and annotation.</title>
        <authorList>
            <consortium name="The Broad Institute Genomics Platform"/>
            <consortium name="The Broad Institute Genome Sequencing Center for Infectious Disease"/>
            <person name="Wu L."/>
            <person name="Ma J."/>
        </authorList>
    </citation>
    <scope>NUCLEOTIDE SEQUENCE [LARGE SCALE GENOMIC DNA]</scope>
    <source>
        <strain evidence="4 5">CGMCC 1.3240</strain>
    </source>
</reference>
<dbReference type="SUPFAM" id="SSF51679">
    <property type="entry name" value="Bacterial luciferase-like"/>
    <property type="match status" value="1"/>
</dbReference>
<feature type="domain" description="Luciferase-like" evidence="3">
    <location>
        <begin position="1"/>
        <end position="300"/>
    </location>
</feature>
<dbReference type="InterPro" id="IPR011251">
    <property type="entry name" value="Luciferase-like_dom"/>
</dbReference>
<evidence type="ECO:0000256" key="1">
    <source>
        <dbReference type="ARBA" id="ARBA00023002"/>
    </source>
</evidence>
<keyword evidence="5" id="KW-1185">Reference proteome</keyword>
<dbReference type="Proteomes" id="UP001596312">
    <property type="component" value="Unassembled WGS sequence"/>
</dbReference>
<keyword evidence="2" id="KW-0503">Monooxygenase</keyword>
<dbReference type="PANTHER" id="PTHR30137">
    <property type="entry name" value="LUCIFERASE-LIKE MONOOXYGENASE"/>
    <property type="match status" value="1"/>
</dbReference>
<dbReference type="Pfam" id="PF00296">
    <property type="entry name" value="Bac_luciferase"/>
    <property type="match status" value="1"/>
</dbReference>
<dbReference type="Gene3D" id="3.20.20.30">
    <property type="entry name" value="Luciferase-like domain"/>
    <property type="match status" value="1"/>
</dbReference>
<gene>
    <name evidence="4" type="ORF">ACFQGH_04340</name>
</gene>
<organism evidence="4 5">
    <name type="scientific">Halalkalicoccus tibetensis</name>
    <dbReference type="NCBI Taxonomy" id="175632"/>
    <lineage>
        <taxon>Archaea</taxon>
        <taxon>Methanobacteriati</taxon>
        <taxon>Methanobacteriota</taxon>
        <taxon>Stenosarchaea group</taxon>
        <taxon>Halobacteria</taxon>
        <taxon>Halobacteriales</taxon>
        <taxon>Halococcaceae</taxon>
        <taxon>Halalkalicoccus</taxon>
    </lineage>
</organism>
<dbReference type="InterPro" id="IPR050766">
    <property type="entry name" value="Bact_Lucif_Oxidored"/>
</dbReference>
<keyword evidence="1 4" id="KW-0560">Oxidoreductase</keyword>
<dbReference type="GO" id="GO:0004497">
    <property type="term" value="F:monooxygenase activity"/>
    <property type="evidence" value="ECO:0007669"/>
    <property type="project" value="UniProtKB-KW"/>
</dbReference>
<evidence type="ECO:0000256" key="2">
    <source>
        <dbReference type="ARBA" id="ARBA00023033"/>
    </source>
</evidence>
<dbReference type="RefSeq" id="WP_340602927.1">
    <property type="nucleotide sequence ID" value="NZ_JBBMXV010000001.1"/>
</dbReference>
<protein>
    <submittedName>
        <fullName evidence="4">LLM class flavin-dependent oxidoreductase</fullName>
        <ecNumber evidence="4">1.-.-.-</ecNumber>
    </submittedName>
</protein>
<dbReference type="EMBL" id="JBHSXQ010000001">
    <property type="protein sequence ID" value="MFC6904422.1"/>
    <property type="molecule type" value="Genomic_DNA"/>
</dbReference>
<accession>A0ABD5UZ16</accession>
<dbReference type="EC" id="1.-.-.-" evidence="4"/>
<dbReference type="PANTHER" id="PTHR30137:SF8">
    <property type="entry name" value="BLR5498 PROTEIN"/>
    <property type="match status" value="1"/>
</dbReference>
<dbReference type="AlphaFoldDB" id="A0ABD5UZ16"/>
<sequence length="333" mass="37349">MDFGIGLLTAQRRPDDDRPASEIYGDLLEVGKAAERAGLDSVWTSEHHFTDDEYLSGTTPTLGALAGATDEITLASGVALTPFYDPVRLAEDAATVQALSEGRLTLGLSVGYLDFEFENFGVPKDERTDRTEDAIRLLRNAWEPGPLEYDSEFHPVSSDAEVTPTPDEPPEVVLGAIAKPAVRRAARMGDGWCANEMLSIEDIEHRKNDIERVRDEEGIEGEFTTYAIQYAFVGDSYEEAWETLREGYFYQQRKYQEWGGEEEVDELPEEQKEELEERALVGTPEDVVEGVEEYREALGDDVHFVFRPYAPGIDTEDLIECVERLGEEVVPRL</sequence>
<dbReference type="InterPro" id="IPR036661">
    <property type="entry name" value="Luciferase-like_sf"/>
</dbReference>
<proteinExistence type="predicted"/>